<dbReference type="Proteomes" id="UP000680714">
    <property type="component" value="Unassembled WGS sequence"/>
</dbReference>
<dbReference type="NCBIfam" id="TIGR00100">
    <property type="entry name" value="hypA"/>
    <property type="match status" value="1"/>
</dbReference>
<dbReference type="EMBL" id="JAGTUF010000023">
    <property type="protein sequence ID" value="MBR9973455.1"/>
    <property type="molecule type" value="Genomic_DNA"/>
</dbReference>
<dbReference type="Pfam" id="PF01155">
    <property type="entry name" value="HypA"/>
    <property type="match status" value="1"/>
</dbReference>
<evidence type="ECO:0000256" key="2">
    <source>
        <dbReference type="ARBA" id="ARBA00022596"/>
    </source>
</evidence>
<comment type="similarity">
    <text evidence="1 5">Belongs to the HypA/HybF family.</text>
</comment>
<comment type="function">
    <text evidence="5">Involved in the maturation of [NiFe] hydrogenases. Required for nickel insertion into the metal center of the hydrogenase.</text>
</comment>
<evidence type="ECO:0000256" key="1">
    <source>
        <dbReference type="ARBA" id="ARBA00010748"/>
    </source>
</evidence>
<keyword evidence="7" id="KW-1185">Reference proteome</keyword>
<feature type="binding site" evidence="5">
    <location>
        <position position="93"/>
    </location>
    <ligand>
        <name>Zn(2+)</name>
        <dbReference type="ChEBI" id="CHEBI:29105"/>
    </ligand>
</feature>
<evidence type="ECO:0000256" key="5">
    <source>
        <dbReference type="HAMAP-Rule" id="MF_00213"/>
    </source>
</evidence>
<evidence type="ECO:0000313" key="6">
    <source>
        <dbReference type="EMBL" id="MBR9973455.1"/>
    </source>
</evidence>
<dbReference type="PROSITE" id="PS01249">
    <property type="entry name" value="HYPA"/>
    <property type="match status" value="1"/>
</dbReference>
<name>A0ABS5IGE3_9PROT</name>
<feature type="binding site" evidence="5">
    <location>
        <position position="2"/>
    </location>
    <ligand>
        <name>Ni(2+)</name>
        <dbReference type="ChEBI" id="CHEBI:49786"/>
    </ligand>
</feature>
<evidence type="ECO:0000256" key="3">
    <source>
        <dbReference type="ARBA" id="ARBA00022723"/>
    </source>
</evidence>
<gene>
    <name evidence="5 6" type="primary">hypA</name>
    <name evidence="6" type="ORF">KEC16_17145</name>
</gene>
<comment type="caution">
    <text evidence="6">The sequence shown here is derived from an EMBL/GenBank/DDBJ whole genome shotgun (WGS) entry which is preliminary data.</text>
</comment>
<evidence type="ECO:0000256" key="4">
    <source>
        <dbReference type="ARBA" id="ARBA00022833"/>
    </source>
</evidence>
<dbReference type="PANTHER" id="PTHR34535:SF3">
    <property type="entry name" value="HYDROGENASE MATURATION FACTOR HYPA"/>
    <property type="match status" value="1"/>
</dbReference>
<organism evidence="6 7">
    <name type="scientific">Magnetospirillum sulfuroxidans</name>
    <dbReference type="NCBI Taxonomy" id="611300"/>
    <lineage>
        <taxon>Bacteria</taxon>
        <taxon>Pseudomonadati</taxon>
        <taxon>Pseudomonadota</taxon>
        <taxon>Alphaproteobacteria</taxon>
        <taxon>Rhodospirillales</taxon>
        <taxon>Rhodospirillaceae</taxon>
        <taxon>Magnetospirillum</taxon>
    </lineage>
</organism>
<proteinExistence type="inferred from homology"/>
<reference evidence="6 7" key="1">
    <citation type="submission" date="2021-04" db="EMBL/GenBank/DDBJ databases">
        <title>Magnetospirillum sulfuroxidans sp. nov., a facultative chemolithoautotrophic sulfur-oxidizing alphaproteobacterium isolated from freshwater sediment and proposals for Paramagetospirillum gen. nov., and Magnetospirillaceae fam. nov.</title>
        <authorList>
            <person name="Koziaeva V."/>
            <person name="Geelhoed J.S."/>
            <person name="Sorokin D.Y."/>
            <person name="Grouzdev D.S."/>
        </authorList>
    </citation>
    <scope>NUCLEOTIDE SEQUENCE [LARGE SCALE GENOMIC DNA]</scope>
    <source>
        <strain evidence="6 7">J10</strain>
    </source>
</reference>
<evidence type="ECO:0000313" key="7">
    <source>
        <dbReference type="Proteomes" id="UP000680714"/>
    </source>
</evidence>
<dbReference type="HAMAP" id="MF_00213">
    <property type="entry name" value="HypA_HybF"/>
    <property type="match status" value="1"/>
</dbReference>
<protein>
    <recommendedName>
        <fullName evidence="5">Hydrogenase maturation factor HypA</fullName>
    </recommendedName>
</protein>
<keyword evidence="3 5" id="KW-0479">Metal-binding</keyword>
<keyword evidence="2 5" id="KW-0533">Nickel</keyword>
<sequence>MHEMSLTEGVVRILEEQAATHGFTKVKTVWLEIGELSQVDPESMLFCFSAIAKGSAVAADAVLEIVTIPGQAYCLDCARTVTLPRRGEACPICGGWGLQVTGGGDMRIKELEVE</sequence>
<feature type="binding site" evidence="5">
    <location>
        <position position="74"/>
    </location>
    <ligand>
        <name>Zn(2+)</name>
        <dbReference type="ChEBI" id="CHEBI:29105"/>
    </ligand>
</feature>
<dbReference type="InterPro" id="IPR000688">
    <property type="entry name" value="HypA/HybF"/>
</dbReference>
<dbReference type="RefSeq" id="WP_211551195.1">
    <property type="nucleotide sequence ID" value="NZ_JAGTUF010000023.1"/>
</dbReference>
<dbReference type="InterPro" id="IPR020538">
    <property type="entry name" value="Hydgase_Ni_incorp_HypA/HybF_CS"/>
</dbReference>
<feature type="binding site" evidence="5">
    <location>
        <position position="77"/>
    </location>
    <ligand>
        <name>Zn(2+)</name>
        <dbReference type="ChEBI" id="CHEBI:29105"/>
    </ligand>
</feature>
<feature type="binding site" evidence="5">
    <location>
        <position position="90"/>
    </location>
    <ligand>
        <name>Zn(2+)</name>
        <dbReference type="ChEBI" id="CHEBI:29105"/>
    </ligand>
</feature>
<dbReference type="PANTHER" id="PTHR34535">
    <property type="entry name" value="HYDROGENASE MATURATION FACTOR HYPA"/>
    <property type="match status" value="1"/>
</dbReference>
<dbReference type="PIRSF" id="PIRSF004761">
    <property type="entry name" value="Hydrgn_mat_HypA"/>
    <property type="match status" value="1"/>
</dbReference>
<accession>A0ABS5IGE3</accession>
<keyword evidence="4 5" id="KW-0862">Zinc</keyword>
<dbReference type="Gene3D" id="3.30.2320.80">
    <property type="match status" value="1"/>
</dbReference>